<sequence>MDILDSTITQLESKDLDRFSPPKLSMPVDWYQELIRISSVV</sequence>
<name>A0A0A9B8C1_ARUDO</name>
<reference evidence="1" key="1">
    <citation type="submission" date="2014-09" db="EMBL/GenBank/DDBJ databases">
        <authorList>
            <person name="Magalhaes I.L.F."/>
            <person name="Oliveira U."/>
            <person name="Santos F.R."/>
            <person name="Vidigal T.H.D.A."/>
            <person name="Brescovit A.D."/>
            <person name="Santos A.J."/>
        </authorList>
    </citation>
    <scope>NUCLEOTIDE SEQUENCE</scope>
    <source>
        <tissue evidence="1">Shoot tissue taken approximately 20 cm above the soil surface</tissue>
    </source>
</reference>
<proteinExistence type="predicted"/>
<accession>A0A0A9B8C1</accession>
<protein>
    <submittedName>
        <fullName evidence="1">Uncharacterized protein</fullName>
    </submittedName>
</protein>
<dbReference type="EMBL" id="GBRH01237686">
    <property type="protein sequence ID" value="JAD60209.1"/>
    <property type="molecule type" value="Transcribed_RNA"/>
</dbReference>
<evidence type="ECO:0000313" key="1">
    <source>
        <dbReference type="EMBL" id="JAD60209.1"/>
    </source>
</evidence>
<dbReference type="AlphaFoldDB" id="A0A0A9B8C1"/>
<organism evidence="1">
    <name type="scientific">Arundo donax</name>
    <name type="common">Giant reed</name>
    <name type="synonym">Donax arundinaceus</name>
    <dbReference type="NCBI Taxonomy" id="35708"/>
    <lineage>
        <taxon>Eukaryota</taxon>
        <taxon>Viridiplantae</taxon>
        <taxon>Streptophyta</taxon>
        <taxon>Embryophyta</taxon>
        <taxon>Tracheophyta</taxon>
        <taxon>Spermatophyta</taxon>
        <taxon>Magnoliopsida</taxon>
        <taxon>Liliopsida</taxon>
        <taxon>Poales</taxon>
        <taxon>Poaceae</taxon>
        <taxon>PACMAD clade</taxon>
        <taxon>Arundinoideae</taxon>
        <taxon>Arundineae</taxon>
        <taxon>Arundo</taxon>
    </lineage>
</organism>
<reference evidence="1" key="2">
    <citation type="journal article" date="2015" name="Data Brief">
        <title>Shoot transcriptome of the giant reed, Arundo donax.</title>
        <authorList>
            <person name="Barrero R.A."/>
            <person name="Guerrero F.D."/>
            <person name="Moolhuijzen P."/>
            <person name="Goolsby J.A."/>
            <person name="Tidwell J."/>
            <person name="Bellgard S.E."/>
            <person name="Bellgard M.I."/>
        </authorList>
    </citation>
    <scope>NUCLEOTIDE SEQUENCE</scope>
    <source>
        <tissue evidence="1">Shoot tissue taken approximately 20 cm above the soil surface</tissue>
    </source>
</reference>